<dbReference type="Pfam" id="PF13084">
    <property type="entry name" value="DUF3943"/>
    <property type="match status" value="1"/>
</dbReference>
<sequence>MCRCLMAMMFRGMLGFALLPAVAWGAGEDTRLLPLSQPYFESAYRLDLLTSSASIAAYENSSGLSLSITAEPVSPGMRDEPDWDGLKKDTAYFLGYQLSIIGMLWVAPESISGWTDETKNDFSVQQYKDNVSQVVWDKDDWWLNYVLHPYWGGVYYVRAQERGFGPMGSFLYGVTLSSLYEFGIEAFFEEPSIQDIIVTPVAGYFVGKYFMGVRANIEKKSISERSGTDKFILVVTDPMGAMNRKVESWFGKTSEVMLRPMIGPQFQTSVVSDVRFDRAMQTNYIGTAIFGIKMTLRW</sequence>
<protein>
    <recommendedName>
        <fullName evidence="1">DUF3943 domain-containing protein</fullName>
    </recommendedName>
</protein>
<dbReference type="AlphaFoldDB" id="A0A3B0Z9D4"/>
<evidence type="ECO:0000259" key="1">
    <source>
        <dbReference type="Pfam" id="PF13084"/>
    </source>
</evidence>
<dbReference type="EMBL" id="UOFO01000076">
    <property type="protein sequence ID" value="VAW85600.1"/>
    <property type="molecule type" value="Genomic_DNA"/>
</dbReference>
<proteinExistence type="predicted"/>
<organism evidence="2">
    <name type="scientific">hydrothermal vent metagenome</name>
    <dbReference type="NCBI Taxonomy" id="652676"/>
    <lineage>
        <taxon>unclassified sequences</taxon>
        <taxon>metagenomes</taxon>
        <taxon>ecological metagenomes</taxon>
    </lineage>
</organism>
<reference evidence="2" key="1">
    <citation type="submission" date="2018-06" db="EMBL/GenBank/DDBJ databases">
        <authorList>
            <person name="Zhirakovskaya E."/>
        </authorList>
    </citation>
    <scope>NUCLEOTIDE SEQUENCE</scope>
</reference>
<name>A0A3B0Z9D4_9ZZZZ</name>
<gene>
    <name evidence="2" type="ORF">MNBD_GAMMA16-21</name>
</gene>
<evidence type="ECO:0000313" key="2">
    <source>
        <dbReference type="EMBL" id="VAW85600.1"/>
    </source>
</evidence>
<feature type="domain" description="DUF3943" evidence="1">
    <location>
        <begin position="134"/>
        <end position="239"/>
    </location>
</feature>
<accession>A0A3B0Z9D4</accession>
<dbReference type="InterPro" id="IPR025079">
    <property type="entry name" value="DUF3943"/>
</dbReference>